<accession>A0A382Z4S6</accession>
<organism evidence="1">
    <name type="scientific">marine metagenome</name>
    <dbReference type="NCBI Taxonomy" id="408172"/>
    <lineage>
        <taxon>unclassified sequences</taxon>
        <taxon>metagenomes</taxon>
        <taxon>ecological metagenomes</taxon>
    </lineage>
</organism>
<reference evidence="1" key="1">
    <citation type="submission" date="2018-05" db="EMBL/GenBank/DDBJ databases">
        <authorList>
            <person name="Lanie J.A."/>
            <person name="Ng W.-L."/>
            <person name="Kazmierczak K.M."/>
            <person name="Andrzejewski T.M."/>
            <person name="Davidsen T.M."/>
            <person name="Wayne K.J."/>
            <person name="Tettelin H."/>
            <person name="Glass J.I."/>
            <person name="Rusch D."/>
            <person name="Podicherti R."/>
            <person name="Tsui H.-C.T."/>
            <person name="Winkler M.E."/>
        </authorList>
    </citation>
    <scope>NUCLEOTIDE SEQUENCE</scope>
</reference>
<proteinExistence type="predicted"/>
<feature type="non-terminal residue" evidence="1">
    <location>
        <position position="1"/>
    </location>
</feature>
<sequence>AGGEFGIAFNPTIIKIHCKINPSNSSRLSVWAEVKDDGPLGDLRYLWHFSKMGWFGYELESLTTNPTLLYGFSATSTSGTFKVWVIDGKGLGGTTYKKWKMQPGSC</sequence>
<evidence type="ECO:0000313" key="1">
    <source>
        <dbReference type="EMBL" id="SVD90300.1"/>
    </source>
</evidence>
<dbReference type="AlphaFoldDB" id="A0A382Z4S6"/>
<gene>
    <name evidence="1" type="ORF">METZ01_LOCUS443154</name>
</gene>
<dbReference type="EMBL" id="UINC01180884">
    <property type="protein sequence ID" value="SVD90300.1"/>
    <property type="molecule type" value="Genomic_DNA"/>
</dbReference>
<name>A0A382Z4S6_9ZZZZ</name>
<protein>
    <submittedName>
        <fullName evidence="1">Uncharacterized protein</fullName>
    </submittedName>
</protein>